<dbReference type="VEuPathDB" id="FungiDB:PV10_02351"/>
<dbReference type="PANTHER" id="PTHR11699">
    <property type="entry name" value="ALDEHYDE DEHYDROGENASE-RELATED"/>
    <property type="match status" value="1"/>
</dbReference>
<proteinExistence type="inferred from homology"/>
<comment type="catalytic activity">
    <reaction evidence="4">
        <text>an aldehyde + NAD(+) + H2O = a carboxylate + NADH + 2 H(+)</text>
        <dbReference type="Rhea" id="RHEA:16185"/>
        <dbReference type="ChEBI" id="CHEBI:15377"/>
        <dbReference type="ChEBI" id="CHEBI:15378"/>
        <dbReference type="ChEBI" id="CHEBI:17478"/>
        <dbReference type="ChEBI" id="CHEBI:29067"/>
        <dbReference type="ChEBI" id="CHEBI:57540"/>
        <dbReference type="ChEBI" id="CHEBI:57945"/>
        <dbReference type="EC" id="1.2.1.3"/>
    </reaction>
</comment>
<dbReference type="Proteomes" id="UP000288859">
    <property type="component" value="Unassembled WGS sequence"/>
</dbReference>
<reference evidence="8 9" key="1">
    <citation type="submission" date="2017-03" db="EMBL/GenBank/DDBJ databases">
        <title>Genomes of endolithic fungi from Antarctica.</title>
        <authorList>
            <person name="Coleine C."/>
            <person name="Masonjones S."/>
            <person name="Stajich J.E."/>
        </authorList>
    </citation>
    <scope>NUCLEOTIDE SEQUENCE [LARGE SCALE GENOMIC DNA]</scope>
    <source>
        <strain evidence="8 9">CCFEE 6314</strain>
    </source>
</reference>
<name>A0A438N2M2_EXOME</name>
<dbReference type="InterPro" id="IPR016163">
    <property type="entry name" value="Ald_DH_C"/>
</dbReference>
<feature type="active site" evidence="5">
    <location>
        <position position="253"/>
    </location>
</feature>
<evidence type="ECO:0000256" key="6">
    <source>
        <dbReference type="RuleBase" id="RU003345"/>
    </source>
</evidence>
<dbReference type="InterPro" id="IPR016161">
    <property type="entry name" value="Ald_DH/histidinol_DH"/>
</dbReference>
<protein>
    <recommendedName>
        <fullName evidence="3">aldehyde dehydrogenase (NAD(+))</fullName>
        <ecNumber evidence="3">1.2.1.3</ecNumber>
    </recommendedName>
</protein>
<dbReference type="PROSITE" id="PS00687">
    <property type="entry name" value="ALDEHYDE_DEHYDR_GLU"/>
    <property type="match status" value="1"/>
</dbReference>
<evidence type="ECO:0000256" key="3">
    <source>
        <dbReference type="ARBA" id="ARBA00024226"/>
    </source>
</evidence>
<dbReference type="SUPFAM" id="SSF53720">
    <property type="entry name" value="ALDH-like"/>
    <property type="match status" value="1"/>
</dbReference>
<comment type="similarity">
    <text evidence="1 6">Belongs to the aldehyde dehydrogenase family.</text>
</comment>
<evidence type="ECO:0000256" key="4">
    <source>
        <dbReference type="ARBA" id="ARBA00049194"/>
    </source>
</evidence>
<dbReference type="InterPro" id="IPR015590">
    <property type="entry name" value="Aldehyde_DH_dom"/>
</dbReference>
<evidence type="ECO:0000259" key="7">
    <source>
        <dbReference type="Pfam" id="PF00171"/>
    </source>
</evidence>
<dbReference type="EMBL" id="NAJM01000026">
    <property type="protein sequence ID" value="RVX69895.1"/>
    <property type="molecule type" value="Genomic_DNA"/>
</dbReference>
<dbReference type="Gene3D" id="3.40.309.10">
    <property type="entry name" value="Aldehyde Dehydrogenase, Chain A, domain 2"/>
    <property type="match status" value="1"/>
</dbReference>
<dbReference type="EC" id="1.2.1.3" evidence="3"/>
<keyword evidence="2 6" id="KW-0560">Oxidoreductase</keyword>
<dbReference type="AlphaFoldDB" id="A0A438N2M2"/>
<dbReference type="OrthoDB" id="4114338at2759"/>
<evidence type="ECO:0000256" key="1">
    <source>
        <dbReference type="ARBA" id="ARBA00009986"/>
    </source>
</evidence>
<dbReference type="InterPro" id="IPR029510">
    <property type="entry name" value="Ald_DH_CS_GLU"/>
</dbReference>
<accession>A0A438N2M2</accession>
<feature type="domain" description="Aldehyde dehydrogenase" evidence="7">
    <location>
        <begin position="17"/>
        <end position="476"/>
    </location>
</feature>
<evidence type="ECO:0000256" key="2">
    <source>
        <dbReference type="ARBA" id="ARBA00023002"/>
    </source>
</evidence>
<organism evidence="8 9">
    <name type="scientific">Exophiala mesophila</name>
    <name type="common">Black yeast-like fungus</name>
    <dbReference type="NCBI Taxonomy" id="212818"/>
    <lineage>
        <taxon>Eukaryota</taxon>
        <taxon>Fungi</taxon>
        <taxon>Dikarya</taxon>
        <taxon>Ascomycota</taxon>
        <taxon>Pezizomycotina</taxon>
        <taxon>Eurotiomycetes</taxon>
        <taxon>Chaetothyriomycetidae</taxon>
        <taxon>Chaetothyriales</taxon>
        <taxon>Herpotrichiellaceae</taxon>
        <taxon>Exophiala</taxon>
    </lineage>
</organism>
<dbReference type="Pfam" id="PF00171">
    <property type="entry name" value="Aldedh"/>
    <property type="match status" value="1"/>
</dbReference>
<dbReference type="GO" id="GO:0004029">
    <property type="term" value="F:aldehyde dehydrogenase (NAD+) activity"/>
    <property type="evidence" value="ECO:0007669"/>
    <property type="project" value="UniProtKB-EC"/>
</dbReference>
<sequence>MTATKIETRLFINNEFVTGNEAKIFPVDSPYQRRKVCDVYAASKSDVDMAVNAAEAAFPQWSNLPAHERAACLFKLATLIHRDAQELAELDSMCMGKPIHLLKQMDIPACAGIFNYFAGCAYHILGESSLSSPEFLNVTMRQPYGVVGLIIPWNVPMIMFAFKVAPALICGNTVVLKSSEKAPLSSLKLAALAREAGFPSGVLNVVSGFGDPTGSALGLHMKIRKISFTGSVATGRKILQMAAQSNLKNVSLELGGKSPAIVFADADLEAAARYTHYSINHNSGQHCQANSRVLVEKIIADRFISRLKSLMAAVSLGDPADPSVFQGPQVDEKQASHIQHLIDEGKKDGVLVCGGERHGSEGAFIQPTILTNVPRSSLAYREEIFGPVIIVNTFNDEEEALEEANCTEFGLFSSVFTTNFERALRFAKKLEAGAVGINCSVPVRAVDMPVGGWKQSGVGRELSLHGLNMYTELKTVFMKYGNDSTTLALKDQWHTSSGLNGSHA</sequence>
<evidence type="ECO:0000313" key="9">
    <source>
        <dbReference type="Proteomes" id="UP000288859"/>
    </source>
</evidence>
<evidence type="ECO:0000256" key="5">
    <source>
        <dbReference type="PROSITE-ProRule" id="PRU10007"/>
    </source>
</evidence>
<dbReference type="InterPro" id="IPR016162">
    <property type="entry name" value="Ald_DH_N"/>
</dbReference>
<dbReference type="Gene3D" id="3.40.605.10">
    <property type="entry name" value="Aldehyde Dehydrogenase, Chain A, domain 1"/>
    <property type="match status" value="1"/>
</dbReference>
<dbReference type="FunFam" id="3.40.309.10:FF:000012">
    <property type="entry name" value="Betaine aldehyde dehydrogenase"/>
    <property type="match status" value="1"/>
</dbReference>
<gene>
    <name evidence="8" type="ORF">B0A52_05730</name>
</gene>
<evidence type="ECO:0000313" key="8">
    <source>
        <dbReference type="EMBL" id="RVX69895.1"/>
    </source>
</evidence>
<dbReference type="FunFam" id="3.40.605.10:FF:000001">
    <property type="entry name" value="Aldehyde dehydrogenase 1"/>
    <property type="match status" value="1"/>
</dbReference>
<comment type="caution">
    <text evidence="8">The sequence shown here is derived from an EMBL/GenBank/DDBJ whole genome shotgun (WGS) entry which is preliminary data.</text>
</comment>